<dbReference type="SMART" id="SM00369">
    <property type="entry name" value="LRR_TYP"/>
    <property type="match status" value="3"/>
</dbReference>
<dbReference type="Gene3D" id="3.80.10.10">
    <property type="entry name" value="Ribonuclease Inhibitor"/>
    <property type="match status" value="1"/>
</dbReference>
<dbReference type="InterPro" id="IPR003591">
    <property type="entry name" value="Leu-rich_rpt_typical-subtyp"/>
</dbReference>
<dbReference type="SUPFAM" id="SSF52058">
    <property type="entry name" value="L domain-like"/>
    <property type="match status" value="1"/>
</dbReference>
<keyword evidence="4" id="KW-0472">Membrane</keyword>
<dbReference type="Pfam" id="PF13855">
    <property type="entry name" value="LRR_8"/>
    <property type="match status" value="1"/>
</dbReference>
<dbReference type="Pfam" id="PF15176">
    <property type="entry name" value="LRR19-TM"/>
    <property type="match status" value="1"/>
</dbReference>
<dbReference type="InterPro" id="IPR032675">
    <property type="entry name" value="LRR_dom_sf"/>
</dbReference>
<dbReference type="InterPro" id="IPR001611">
    <property type="entry name" value="Leu-rich_rpt"/>
</dbReference>
<comment type="caution">
    <text evidence="6">The sequence shown here is derived from an EMBL/GenBank/DDBJ whole genome shotgun (WGS) entry which is preliminary data.</text>
</comment>
<evidence type="ECO:0000256" key="5">
    <source>
        <dbReference type="SAM" id="SignalP"/>
    </source>
</evidence>
<organism evidence="6 7">
    <name type="scientific">Albula glossodonta</name>
    <name type="common">roundjaw bonefish</name>
    <dbReference type="NCBI Taxonomy" id="121402"/>
    <lineage>
        <taxon>Eukaryota</taxon>
        <taxon>Metazoa</taxon>
        <taxon>Chordata</taxon>
        <taxon>Craniata</taxon>
        <taxon>Vertebrata</taxon>
        <taxon>Euteleostomi</taxon>
        <taxon>Actinopterygii</taxon>
        <taxon>Neopterygii</taxon>
        <taxon>Teleostei</taxon>
        <taxon>Albuliformes</taxon>
        <taxon>Albulidae</taxon>
        <taxon>Albula</taxon>
    </lineage>
</organism>
<feature type="signal peptide" evidence="5">
    <location>
        <begin position="1"/>
        <end position="19"/>
    </location>
</feature>
<proteinExistence type="predicted"/>
<evidence type="ECO:0000256" key="2">
    <source>
        <dbReference type="ARBA" id="ARBA00022737"/>
    </source>
</evidence>
<name>A0A8T2PCA4_9TELE</name>
<dbReference type="Proteomes" id="UP000824540">
    <property type="component" value="Unassembled WGS sequence"/>
</dbReference>
<keyword evidence="4" id="KW-1133">Transmembrane helix</keyword>
<dbReference type="PANTHER" id="PTHR31450">
    <property type="entry name" value="LEUCINE-RICH REPEAT-CONTAINING PROTEIN 19 LRRC19 FAMILY MEMBER"/>
    <property type="match status" value="1"/>
</dbReference>
<accession>A0A8T2PCA4</accession>
<keyword evidence="1" id="KW-0433">Leucine-rich repeat</keyword>
<evidence type="ECO:0000313" key="6">
    <source>
        <dbReference type="EMBL" id="KAG9351013.1"/>
    </source>
</evidence>
<dbReference type="AlphaFoldDB" id="A0A8T2PCA4"/>
<feature type="region of interest" description="Disordered" evidence="3">
    <location>
        <begin position="254"/>
        <end position="275"/>
    </location>
</feature>
<dbReference type="EMBL" id="JAFBMS010000007">
    <property type="protein sequence ID" value="KAG9351013.1"/>
    <property type="molecule type" value="Genomic_DNA"/>
</dbReference>
<dbReference type="Pfam" id="PF00560">
    <property type="entry name" value="LRR_1"/>
    <property type="match status" value="1"/>
</dbReference>
<dbReference type="PANTHER" id="PTHR31450:SF3">
    <property type="entry name" value="TYPE III ENDOSOME MEMBRANE PROTEIN TEMP"/>
    <property type="match status" value="1"/>
</dbReference>
<feature type="transmembrane region" description="Helical" evidence="4">
    <location>
        <begin position="197"/>
        <end position="218"/>
    </location>
</feature>
<keyword evidence="5" id="KW-0732">Signal</keyword>
<sequence length="309" mass="34117">MGSVRLLGLVMCFWGTVTGNAPQPCVHGNREVLCSNMKLTGILGQVLHNTTELDLSENHLNLSHPKSLQQLTKFDRLVALNLSGNYLPLLEKRHLSSLSTLQILDLSRCQLAGIENGAFQRLSKLQTLLLGGNELRDPLPIALKDLRALASLDLRGCMKNLNVQRFRRKLLAEVDSTLSTPTVNGTDTSKEHPSHSWQYLVAVLVTAISISILIALGAKFKIFHRYLASYRHTRLTEGDTASHCDPMSLEVGFSGQGATDRGPDTAAPIEPDDDDGFIEDNYIQACERERAERAAEELEDDDDIQFTIG</sequence>
<protein>
    <recommendedName>
        <fullName evidence="8">Leucine-rich repeat-containing protein 19-like</fullName>
    </recommendedName>
</protein>
<keyword evidence="4" id="KW-0812">Transmembrane</keyword>
<dbReference type="OrthoDB" id="676979at2759"/>
<keyword evidence="2" id="KW-0677">Repeat</keyword>
<evidence type="ECO:0000313" key="7">
    <source>
        <dbReference type="Proteomes" id="UP000824540"/>
    </source>
</evidence>
<evidence type="ECO:0008006" key="8">
    <source>
        <dbReference type="Google" id="ProtNLM"/>
    </source>
</evidence>
<evidence type="ECO:0000256" key="3">
    <source>
        <dbReference type="SAM" id="MobiDB-lite"/>
    </source>
</evidence>
<feature type="chain" id="PRO_5035834290" description="Leucine-rich repeat-containing protein 19-like" evidence="5">
    <location>
        <begin position="20"/>
        <end position="309"/>
    </location>
</feature>
<evidence type="ECO:0000256" key="1">
    <source>
        <dbReference type="ARBA" id="ARBA00022614"/>
    </source>
</evidence>
<gene>
    <name evidence="6" type="ORF">JZ751_024902</name>
</gene>
<evidence type="ECO:0000256" key="4">
    <source>
        <dbReference type="SAM" id="Phobius"/>
    </source>
</evidence>
<keyword evidence="7" id="KW-1185">Reference proteome</keyword>
<reference evidence="6" key="1">
    <citation type="thesis" date="2021" institute="BYU ScholarsArchive" country="Provo, UT, USA">
        <title>Applications of and Algorithms for Genome Assembly and Genomic Analyses with an Emphasis on Marine Teleosts.</title>
        <authorList>
            <person name="Pickett B.D."/>
        </authorList>
    </citation>
    <scope>NUCLEOTIDE SEQUENCE</scope>
    <source>
        <strain evidence="6">HI-2016</strain>
    </source>
</reference>